<dbReference type="Proteomes" id="UP000236726">
    <property type="component" value="Unassembled WGS sequence"/>
</dbReference>
<dbReference type="RefSeq" id="WP_027431217.1">
    <property type="nucleotide sequence ID" value="NZ_FNUL01000017.1"/>
</dbReference>
<gene>
    <name evidence="1" type="ORF">SAMN05216537_1177</name>
</gene>
<keyword evidence="2" id="KW-1185">Reference proteome</keyword>
<name>A0A1H5WMK6_9FIRM</name>
<organism evidence="1 2">
    <name type="scientific">Lachnospira multipara</name>
    <dbReference type="NCBI Taxonomy" id="28051"/>
    <lineage>
        <taxon>Bacteria</taxon>
        <taxon>Bacillati</taxon>
        <taxon>Bacillota</taxon>
        <taxon>Clostridia</taxon>
        <taxon>Lachnospirales</taxon>
        <taxon>Lachnospiraceae</taxon>
        <taxon>Lachnospira</taxon>
    </lineage>
</organism>
<accession>A0A1H5WMK6</accession>
<protein>
    <submittedName>
        <fullName evidence="1">Uncharacterized protein</fullName>
    </submittedName>
</protein>
<evidence type="ECO:0000313" key="2">
    <source>
        <dbReference type="Proteomes" id="UP000236726"/>
    </source>
</evidence>
<evidence type="ECO:0000313" key="1">
    <source>
        <dbReference type="EMBL" id="SEG00869.1"/>
    </source>
</evidence>
<sequence length="95" mass="10765">MYKRKPVDVILQNNIDGSIIPLKLRIRGEDGEQYECKVTGYIDLSGQGARTFADGVYVSNRNLVYKCKLLVEDKERIVNLYHIPSISAWFITTGG</sequence>
<dbReference type="AlphaFoldDB" id="A0A1H5WMK6"/>
<dbReference type="EMBL" id="FNUL01000017">
    <property type="protein sequence ID" value="SEG00869.1"/>
    <property type="molecule type" value="Genomic_DNA"/>
</dbReference>
<proteinExistence type="predicted"/>
<reference evidence="1 2" key="1">
    <citation type="submission" date="2016-10" db="EMBL/GenBank/DDBJ databases">
        <authorList>
            <person name="de Groot N.N."/>
        </authorList>
    </citation>
    <scope>NUCLEOTIDE SEQUENCE [LARGE SCALE GENOMIC DNA]</scope>
    <source>
        <strain evidence="1 2">D15d</strain>
    </source>
</reference>